<dbReference type="PANTHER" id="PTHR12189">
    <property type="entry name" value="MRNA GUANINE-7- METHYLTRANSFERASE"/>
    <property type="match status" value="1"/>
</dbReference>
<sequence length="356" mass="40098">MDRSKSGPMAPPSARSAKHVDNEIHELASPSTITNKGGRRPYAPQWRVSPPGCVTKPLSQKDMHAWKLGTHNPLRLEQEDARTNQHVPCRRPRHSDSRTSDEAAGVATHYNKRQDVGLKARELSPIIALKRFNNWIKSSIISLHTPRVKAGPGRQGIRVLDLGCGKGGDLRKWSQHRISDMVMIDIAEVSVQQASMRYKEGRYAWPAHFYTCDAFRTPLDQVVPAGVLSPMFDVVSMQFCLHYGWDSEASARTMLSNVARWLRPGGSFIGTIPDDDTLFGRLHALEDPAALKFGNENYSVEFDERLEPGAKPFGNKYYFWLNDAVDNVPEYVVDWATLETCVWQRKNKVQATNMDA</sequence>
<evidence type="ECO:0000256" key="4">
    <source>
        <dbReference type="ARBA" id="ARBA00022679"/>
    </source>
</evidence>
<dbReference type="EC" id="2.1.1.56" evidence="2"/>
<dbReference type="InterPro" id="IPR039753">
    <property type="entry name" value="RG7MT1"/>
</dbReference>
<evidence type="ECO:0000313" key="15">
    <source>
        <dbReference type="Proteomes" id="UP000008837"/>
    </source>
</evidence>
<evidence type="ECO:0000256" key="1">
    <source>
        <dbReference type="ARBA" id="ARBA00003378"/>
    </source>
</evidence>
<organism evidence="14 15">
    <name type="scientific">Malassezia globosa (strain ATCC MYA-4612 / CBS 7966)</name>
    <name type="common">Dandruff-associated fungus</name>
    <dbReference type="NCBI Taxonomy" id="425265"/>
    <lineage>
        <taxon>Eukaryota</taxon>
        <taxon>Fungi</taxon>
        <taxon>Dikarya</taxon>
        <taxon>Basidiomycota</taxon>
        <taxon>Ustilaginomycotina</taxon>
        <taxon>Malasseziomycetes</taxon>
        <taxon>Malasseziales</taxon>
        <taxon>Malasseziaceae</taxon>
        <taxon>Malassezia</taxon>
    </lineage>
</organism>
<evidence type="ECO:0000259" key="13">
    <source>
        <dbReference type="PROSITE" id="PS51562"/>
    </source>
</evidence>
<accession>A8Q0Q8</accession>
<keyword evidence="7" id="KW-0506">mRNA capping</keyword>
<dbReference type="OrthoDB" id="10248867at2759"/>
<dbReference type="OMA" id="RASATWQ"/>
<proteinExistence type="predicted"/>
<dbReference type="Proteomes" id="UP000008837">
    <property type="component" value="Unassembled WGS sequence"/>
</dbReference>
<dbReference type="RefSeq" id="XP_001731069.1">
    <property type="nucleotide sequence ID" value="XM_001731017.1"/>
</dbReference>
<evidence type="ECO:0000256" key="5">
    <source>
        <dbReference type="ARBA" id="ARBA00022691"/>
    </source>
</evidence>
<dbReference type="GeneID" id="5855376"/>
<dbReference type="VEuPathDB" id="FungiDB:MGL_2068"/>
<dbReference type="Pfam" id="PF03291">
    <property type="entry name" value="mRNA_G-N7_MeTrfase"/>
    <property type="match status" value="1"/>
</dbReference>
<feature type="region of interest" description="Disordered" evidence="12">
    <location>
        <begin position="82"/>
        <end position="106"/>
    </location>
</feature>
<protein>
    <recommendedName>
        <fullName evidence="11">mRNA cap guanine-N(7) methyltransferase</fullName>
        <ecNumber evidence="2">2.1.1.56</ecNumber>
    </recommendedName>
    <alternativeName>
        <fullName evidence="8">mRNA (guanine-N(7))-methyltransferase</fullName>
    </alternativeName>
    <alternativeName>
        <fullName evidence="9">mRNA cap methyltransferase</fullName>
    </alternativeName>
</protein>
<evidence type="ECO:0000256" key="10">
    <source>
        <dbReference type="ARBA" id="ARBA00044712"/>
    </source>
</evidence>
<keyword evidence="7" id="KW-0507">mRNA processing</keyword>
<gene>
    <name evidence="14" type="ORF">MGL_2068</name>
</gene>
<evidence type="ECO:0000256" key="9">
    <source>
        <dbReference type="ARBA" id="ARBA00033387"/>
    </source>
</evidence>
<dbReference type="InterPro" id="IPR029063">
    <property type="entry name" value="SAM-dependent_MTases_sf"/>
</dbReference>
<dbReference type="EMBL" id="AAYY01000006">
    <property type="protein sequence ID" value="EDP43855.1"/>
    <property type="molecule type" value="Genomic_DNA"/>
</dbReference>
<name>A8Q0Q8_MALGO</name>
<dbReference type="CDD" id="cd02440">
    <property type="entry name" value="AdoMet_MTases"/>
    <property type="match status" value="1"/>
</dbReference>
<evidence type="ECO:0000256" key="7">
    <source>
        <dbReference type="ARBA" id="ARBA00023042"/>
    </source>
</evidence>
<evidence type="ECO:0000256" key="6">
    <source>
        <dbReference type="ARBA" id="ARBA00022884"/>
    </source>
</evidence>
<keyword evidence="3" id="KW-0489">Methyltransferase</keyword>
<keyword evidence="6" id="KW-0694">RNA-binding</keyword>
<dbReference type="PROSITE" id="PS51562">
    <property type="entry name" value="RNA_CAP0_MT"/>
    <property type="match status" value="1"/>
</dbReference>
<evidence type="ECO:0000256" key="12">
    <source>
        <dbReference type="SAM" id="MobiDB-lite"/>
    </source>
</evidence>
<evidence type="ECO:0000256" key="11">
    <source>
        <dbReference type="ARBA" id="ARBA00049739"/>
    </source>
</evidence>
<comment type="catalytic activity">
    <reaction evidence="10">
        <text>a 5'-end (5'-triphosphoguanosine)-ribonucleoside in mRNA + S-adenosyl-L-methionine = a 5'-end (N(7)-methyl 5'-triphosphoguanosine)-ribonucleoside in mRNA + S-adenosyl-L-homocysteine</text>
        <dbReference type="Rhea" id="RHEA:67008"/>
        <dbReference type="Rhea" id="RHEA-COMP:17166"/>
        <dbReference type="Rhea" id="RHEA-COMP:17167"/>
        <dbReference type="ChEBI" id="CHEBI:57856"/>
        <dbReference type="ChEBI" id="CHEBI:59789"/>
        <dbReference type="ChEBI" id="CHEBI:156461"/>
        <dbReference type="ChEBI" id="CHEBI:167617"/>
        <dbReference type="EC" id="2.1.1.56"/>
    </reaction>
</comment>
<evidence type="ECO:0000256" key="2">
    <source>
        <dbReference type="ARBA" id="ARBA00011926"/>
    </source>
</evidence>
<feature type="domain" description="MRNA cap 0 methyltransferase" evidence="13">
    <location>
        <begin position="124"/>
        <end position="356"/>
    </location>
</feature>
<feature type="region of interest" description="Disordered" evidence="12">
    <location>
        <begin position="1"/>
        <end position="51"/>
    </location>
</feature>
<dbReference type="AlphaFoldDB" id="A8Q0Q8"/>
<dbReference type="Gene3D" id="3.40.50.150">
    <property type="entry name" value="Vaccinia Virus protein VP39"/>
    <property type="match status" value="1"/>
</dbReference>
<keyword evidence="15" id="KW-1185">Reference proteome</keyword>
<dbReference type="SUPFAM" id="SSF53335">
    <property type="entry name" value="S-adenosyl-L-methionine-dependent methyltransferases"/>
    <property type="match status" value="1"/>
</dbReference>
<dbReference type="KEGG" id="mgl:MGL_2068"/>
<dbReference type="FunCoup" id="A8Q0Q8">
    <property type="interactions" value="619"/>
</dbReference>
<comment type="function">
    <text evidence="1">Responsible for methylating the 5'-cap structure of mRNAs.</text>
</comment>
<dbReference type="GO" id="GO:0004482">
    <property type="term" value="F:mRNA 5'-cap (guanine-N7-)-methyltransferase activity"/>
    <property type="evidence" value="ECO:0007669"/>
    <property type="project" value="UniProtKB-EC"/>
</dbReference>
<dbReference type="InParanoid" id="A8Q0Q8"/>
<keyword evidence="5" id="KW-0949">S-adenosyl-L-methionine</keyword>
<dbReference type="GO" id="GO:0005634">
    <property type="term" value="C:nucleus"/>
    <property type="evidence" value="ECO:0007669"/>
    <property type="project" value="TreeGrafter"/>
</dbReference>
<dbReference type="PANTHER" id="PTHR12189:SF2">
    <property type="entry name" value="MRNA CAP GUANINE-N7 METHYLTRANSFERASE"/>
    <property type="match status" value="1"/>
</dbReference>
<reference evidence="14 15" key="1">
    <citation type="journal article" date="2007" name="Proc. Natl. Acad. Sci. U.S.A.">
        <title>Dandruff-associated Malassezia genomes reveal convergent and divergent virulence traits shared with plant and human fungal pathogens.</title>
        <authorList>
            <person name="Xu J."/>
            <person name="Saunders C.W."/>
            <person name="Hu P."/>
            <person name="Grant R.A."/>
            <person name="Boekhout T."/>
            <person name="Kuramae E.E."/>
            <person name="Kronstad J.W."/>
            <person name="Deangelis Y.M."/>
            <person name="Reeder N.L."/>
            <person name="Johnstone K.R."/>
            <person name="Leland M."/>
            <person name="Fieno A.M."/>
            <person name="Begley W.M."/>
            <person name="Sun Y."/>
            <person name="Lacey M.P."/>
            <person name="Chaudhary T."/>
            <person name="Keough T."/>
            <person name="Chu L."/>
            <person name="Sears R."/>
            <person name="Yuan B."/>
            <person name="Dawson T.L.Jr."/>
        </authorList>
    </citation>
    <scope>NUCLEOTIDE SEQUENCE [LARGE SCALE GENOMIC DNA]</scope>
    <source>
        <strain evidence="15">ATCC MYA-4612 / CBS 7966</strain>
    </source>
</reference>
<dbReference type="InterPro" id="IPR004971">
    <property type="entry name" value="mRNA_G-N7_MeTrfase_dom"/>
</dbReference>
<dbReference type="STRING" id="425265.A8Q0Q8"/>
<comment type="caution">
    <text evidence="14">The sequence shown here is derived from an EMBL/GenBank/DDBJ whole genome shotgun (WGS) entry which is preliminary data.</text>
</comment>
<keyword evidence="4" id="KW-0808">Transferase</keyword>
<evidence type="ECO:0000256" key="8">
    <source>
        <dbReference type="ARBA" id="ARBA00032772"/>
    </source>
</evidence>
<evidence type="ECO:0000313" key="14">
    <source>
        <dbReference type="EMBL" id="EDP43855.1"/>
    </source>
</evidence>
<dbReference type="GO" id="GO:0003723">
    <property type="term" value="F:RNA binding"/>
    <property type="evidence" value="ECO:0007669"/>
    <property type="project" value="UniProtKB-KW"/>
</dbReference>
<evidence type="ECO:0000256" key="3">
    <source>
        <dbReference type="ARBA" id="ARBA00022603"/>
    </source>
</evidence>